<evidence type="ECO:0000313" key="8">
    <source>
        <dbReference type="Proteomes" id="UP000094527"/>
    </source>
</evidence>
<name>A0A1D2NJA8_ORCCI</name>
<keyword evidence="4" id="KW-0812">Transmembrane</keyword>
<dbReference type="OMA" id="HYDDEFE"/>
<organism evidence="7 8">
    <name type="scientific">Orchesella cincta</name>
    <name type="common">Springtail</name>
    <name type="synonym">Podura cincta</name>
    <dbReference type="NCBI Taxonomy" id="48709"/>
    <lineage>
        <taxon>Eukaryota</taxon>
        <taxon>Metazoa</taxon>
        <taxon>Ecdysozoa</taxon>
        <taxon>Arthropoda</taxon>
        <taxon>Hexapoda</taxon>
        <taxon>Collembola</taxon>
        <taxon>Entomobryomorpha</taxon>
        <taxon>Entomobryoidea</taxon>
        <taxon>Orchesellidae</taxon>
        <taxon>Orchesellinae</taxon>
        <taxon>Orchesella</taxon>
    </lineage>
</organism>
<evidence type="ECO:0000256" key="4">
    <source>
        <dbReference type="ARBA" id="ARBA00022692"/>
    </source>
</evidence>
<feature type="domain" description="Bacterial surface antigen (D15)" evidence="6">
    <location>
        <begin position="151"/>
        <end position="467"/>
    </location>
</feature>
<dbReference type="InterPro" id="IPR000184">
    <property type="entry name" value="Bac_surfAg_D15"/>
</dbReference>
<comment type="caution">
    <text evidence="7">The sequence shown here is derived from an EMBL/GenBank/DDBJ whole genome shotgun (WGS) entry which is preliminary data.</text>
</comment>
<keyword evidence="8" id="KW-1185">Reference proteome</keyword>
<dbReference type="GO" id="GO:0045040">
    <property type="term" value="P:protein insertion into mitochondrial outer membrane"/>
    <property type="evidence" value="ECO:0007669"/>
    <property type="project" value="TreeGrafter"/>
</dbReference>
<dbReference type="AlphaFoldDB" id="A0A1D2NJA8"/>
<keyword evidence="5" id="KW-0472">Membrane</keyword>
<feature type="non-terminal residue" evidence="7">
    <location>
        <position position="1"/>
    </location>
</feature>
<gene>
    <name evidence="7" type="ORF">Ocin01_01319</name>
</gene>
<evidence type="ECO:0000256" key="1">
    <source>
        <dbReference type="ARBA" id="ARBA00004374"/>
    </source>
</evidence>
<dbReference type="OrthoDB" id="1724197at2759"/>
<dbReference type="Proteomes" id="UP000094527">
    <property type="component" value="Unassembled WGS sequence"/>
</dbReference>
<evidence type="ECO:0000313" key="7">
    <source>
        <dbReference type="EMBL" id="ODN05358.1"/>
    </source>
</evidence>
<evidence type="ECO:0000259" key="6">
    <source>
        <dbReference type="Pfam" id="PF01103"/>
    </source>
</evidence>
<dbReference type="EMBL" id="LJIJ01000024">
    <property type="protein sequence ID" value="ODN05358.1"/>
    <property type="molecule type" value="Genomic_DNA"/>
</dbReference>
<dbReference type="STRING" id="48709.A0A1D2NJA8"/>
<dbReference type="PANTHER" id="PTHR12815">
    <property type="entry name" value="SORTING AND ASSEMBLY MACHINERY SAMM50 PROTEIN FAMILY MEMBER"/>
    <property type="match status" value="1"/>
</dbReference>
<accession>A0A1D2NJA8</accession>
<evidence type="ECO:0000256" key="2">
    <source>
        <dbReference type="ARBA" id="ARBA00010913"/>
    </source>
</evidence>
<proteinExistence type="inferred from homology"/>
<dbReference type="PANTHER" id="PTHR12815:SF18">
    <property type="entry name" value="SORTING AND ASSEMBLY MACHINERY COMPONENT 50 HOMOLOG"/>
    <property type="match status" value="1"/>
</dbReference>
<keyword evidence="3" id="KW-1134">Transmembrane beta strand</keyword>
<sequence length="468" mass="52223">CLVGVERKPDVFANFGDRYFLTMETIIPVEATLDLEGVPVRVKNINFDGLGRTKGDFVAEAVKEIFLAKNFGDLLQKVGNAQDKLSRLETFREVSAVVDVHNISEIEDYKIGDDYDVTFIVKEFSRLAASAKTQMGAQADAQVKTGIRMPNVFGRGEKLEVEYSYSSGSEKNSEISFLKPFPQYLDSSFKTSVFQTRSPNVHAKYMNKAIGSIMSFSCSTFLQLLTLHHKVEWEATWREIVPENTLTPYSIRLECGHAIKSALRHTVTLDSRDRQVFPSKGTYINFLQELAGIGGDAKYHKLDFDLQYNYPLPLNMVFQTSFRVGKLTPFGTSEKSCGIADRFFMGGPYSLRGFCMRGLKIGQDGLSLGGLEHWSAAAHLYTPLPSVNRKFPIIDSCRLHFFVNAGNLADKFLAGNIFKDIRIAYGAGLAVGMGDFARLELNYCLPIRQLVGDKPVKGFQVGVGIHFL</sequence>
<dbReference type="GO" id="GO:0005741">
    <property type="term" value="C:mitochondrial outer membrane"/>
    <property type="evidence" value="ECO:0007669"/>
    <property type="project" value="UniProtKB-SubCell"/>
</dbReference>
<evidence type="ECO:0000256" key="5">
    <source>
        <dbReference type="ARBA" id="ARBA00023136"/>
    </source>
</evidence>
<evidence type="ECO:0000256" key="3">
    <source>
        <dbReference type="ARBA" id="ARBA00022452"/>
    </source>
</evidence>
<comment type="subcellular location">
    <subcellularLocation>
        <location evidence="1">Mitochondrion outer membrane</location>
        <topology evidence="1">Multi-pass membrane protein</topology>
    </subcellularLocation>
</comment>
<reference evidence="7 8" key="1">
    <citation type="journal article" date="2016" name="Genome Biol. Evol.">
        <title>Gene Family Evolution Reflects Adaptation to Soil Environmental Stressors in the Genome of the Collembolan Orchesella cincta.</title>
        <authorList>
            <person name="Faddeeva-Vakhrusheva A."/>
            <person name="Derks M.F."/>
            <person name="Anvar S.Y."/>
            <person name="Agamennone V."/>
            <person name="Suring W."/>
            <person name="Smit S."/>
            <person name="van Straalen N.M."/>
            <person name="Roelofs D."/>
        </authorList>
    </citation>
    <scope>NUCLEOTIDE SEQUENCE [LARGE SCALE GENOMIC DNA]</scope>
    <source>
        <tissue evidence="7">Mixed pool</tissue>
    </source>
</reference>
<dbReference type="InterPro" id="IPR039910">
    <property type="entry name" value="D15-like"/>
</dbReference>
<dbReference type="GO" id="GO:0033108">
    <property type="term" value="P:mitochondrial respiratory chain complex assembly"/>
    <property type="evidence" value="ECO:0007669"/>
    <property type="project" value="TreeGrafter"/>
</dbReference>
<comment type="similarity">
    <text evidence="2">Belongs to the SAM50/omp85 family.</text>
</comment>
<dbReference type="Pfam" id="PF01103">
    <property type="entry name" value="Omp85"/>
    <property type="match status" value="1"/>
</dbReference>
<protein>
    <submittedName>
        <fullName evidence="7">Sorting and assembly machinery component 50</fullName>
    </submittedName>
</protein>
<dbReference type="Gene3D" id="2.40.160.50">
    <property type="entry name" value="membrane protein fhac: a member of the omp85/tpsb transporter family"/>
    <property type="match status" value="1"/>
</dbReference>